<dbReference type="EMBL" id="JAUJEA010000001">
    <property type="protein sequence ID" value="MDN5200556.1"/>
    <property type="molecule type" value="Genomic_DNA"/>
</dbReference>
<keyword evidence="3" id="KW-1185">Reference proteome</keyword>
<evidence type="ECO:0000259" key="1">
    <source>
        <dbReference type="Pfam" id="PF08818"/>
    </source>
</evidence>
<dbReference type="Pfam" id="PF08818">
    <property type="entry name" value="DUF1801"/>
    <property type="match status" value="1"/>
</dbReference>
<reference evidence="2" key="1">
    <citation type="submission" date="2023-06" db="EMBL/GenBank/DDBJ databases">
        <title>Genomic of Parafulvivirga corallium.</title>
        <authorList>
            <person name="Wang G."/>
        </authorList>
    </citation>
    <scope>NUCLEOTIDE SEQUENCE</scope>
    <source>
        <strain evidence="2">BMA10</strain>
    </source>
</reference>
<evidence type="ECO:0000313" key="3">
    <source>
        <dbReference type="Proteomes" id="UP001172082"/>
    </source>
</evidence>
<name>A0ABT8KIK4_9BACT</name>
<organism evidence="2 3">
    <name type="scientific">Splendidivirga corallicola</name>
    <dbReference type="NCBI Taxonomy" id="3051826"/>
    <lineage>
        <taxon>Bacteria</taxon>
        <taxon>Pseudomonadati</taxon>
        <taxon>Bacteroidota</taxon>
        <taxon>Cytophagia</taxon>
        <taxon>Cytophagales</taxon>
        <taxon>Splendidivirgaceae</taxon>
        <taxon>Splendidivirga</taxon>
    </lineage>
</organism>
<dbReference type="Proteomes" id="UP001172082">
    <property type="component" value="Unassembled WGS sequence"/>
</dbReference>
<protein>
    <submittedName>
        <fullName evidence="2">DUF1801 domain-containing protein</fullName>
    </submittedName>
</protein>
<dbReference type="SUPFAM" id="SSF159888">
    <property type="entry name" value="YdhG-like"/>
    <property type="match status" value="1"/>
</dbReference>
<dbReference type="InterPro" id="IPR014922">
    <property type="entry name" value="YdhG-like"/>
</dbReference>
<accession>A0ABT8KIK4</accession>
<sequence>MKKRKMQQINFNTIDDFLDFLPEEELKIVEFLRQIILDCMPDCIEKLSYNVPYYRRHSNVCFIWPASIKWGNSENKGVRLGFTNGNLLSDDIDYLEKGERKQVYWKDFMSLKEIDTDLLKSYIFEALVVDEERAKAKNIKKHKLN</sequence>
<gene>
    <name evidence="2" type="ORF">QQ008_04265</name>
</gene>
<proteinExistence type="predicted"/>
<feature type="domain" description="YdhG-like" evidence="1">
    <location>
        <begin position="28"/>
        <end position="127"/>
    </location>
</feature>
<evidence type="ECO:0000313" key="2">
    <source>
        <dbReference type="EMBL" id="MDN5200556.1"/>
    </source>
</evidence>
<comment type="caution">
    <text evidence="2">The sequence shown here is derived from an EMBL/GenBank/DDBJ whole genome shotgun (WGS) entry which is preliminary data.</text>
</comment>
<dbReference type="Gene3D" id="3.90.1150.200">
    <property type="match status" value="1"/>
</dbReference>
<dbReference type="RefSeq" id="WP_346750579.1">
    <property type="nucleotide sequence ID" value="NZ_JAUJEA010000001.1"/>
</dbReference>